<dbReference type="RefSeq" id="WP_121170436.1">
    <property type="nucleotide sequence ID" value="NZ_RBIN01000001.1"/>
</dbReference>
<dbReference type="EMBL" id="RBIN01000001">
    <property type="protein sequence ID" value="RKR07406.1"/>
    <property type="molecule type" value="Genomic_DNA"/>
</dbReference>
<evidence type="ECO:0000256" key="3">
    <source>
        <dbReference type="ARBA" id="ARBA00022475"/>
    </source>
</evidence>
<feature type="transmembrane region" description="Helical" evidence="10">
    <location>
        <begin position="255"/>
        <end position="278"/>
    </location>
</feature>
<evidence type="ECO:0000256" key="5">
    <source>
        <dbReference type="ARBA" id="ARBA00022692"/>
    </source>
</evidence>
<keyword evidence="4" id="KW-0762">Sugar transport</keyword>
<feature type="region of interest" description="Disordered" evidence="9">
    <location>
        <begin position="322"/>
        <end position="345"/>
    </location>
</feature>
<proteinExistence type="inferred from homology"/>
<feature type="transmembrane region" description="Helical" evidence="10">
    <location>
        <begin position="147"/>
        <end position="175"/>
    </location>
</feature>
<evidence type="ECO:0000256" key="7">
    <source>
        <dbReference type="ARBA" id="ARBA00022989"/>
    </source>
</evidence>
<sequence length="345" mass="35696">MNILGAIEKVPGGIMVIPLLMGATVNTFFPGLLEIGGFTQALFKEGALPVIGAFLFCMGAQIPIRATGPIAEKGFAILIGKLIAGVLVALIAAFLMPSGTLLALSPLAIVAAMTNSNSGMYVALTEQFGNKTDTGAVSVISLNDGPFLTLLVLGAAGLASIPLLTFIGVVAPVLLGFILGNLDENLRRFLAPGQRILIPFFAFPLGAGIDFKTLIEAGLPGVLLGLLTLVVSGGGAMLLLALVHRVRRRPHYRRNIISGACESSTAGAAVATPAVVAAADPAYRAIEATATAQVAGSTVTTAILTPVLALLVYRWQMKRGIDPQQEFEDEPDTSTAPATEPLTRS</sequence>
<gene>
    <name evidence="11" type="ORF">C7446_0218</name>
</gene>
<dbReference type="GO" id="GO:0015649">
    <property type="term" value="F:2-keto-3-deoxygluconate:proton symporter activity"/>
    <property type="evidence" value="ECO:0007669"/>
    <property type="project" value="InterPro"/>
</dbReference>
<protein>
    <submittedName>
        <fullName evidence="11">2-keto-3-deoxygluconate permease</fullName>
    </submittedName>
</protein>
<feature type="transmembrane region" description="Helical" evidence="10">
    <location>
        <begin position="12"/>
        <end position="29"/>
    </location>
</feature>
<evidence type="ECO:0000256" key="1">
    <source>
        <dbReference type="ARBA" id="ARBA00006430"/>
    </source>
</evidence>
<dbReference type="GO" id="GO:0016020">
    <property type="term" value="C:membrane"/>
    <property type="evidence" value="ECO:0007669"/>
    <property type="project" value="InterPro"/>
</dbReference>
<organism evidence="11 12">
    <name type="scientific">Kushneria sinocarnis</name>
    <dbReference type="NCBI Taxonomy" id="595502"/>
    <lineage>
        <taxon>Bacteria</taxon>
        <taxon>Pseudomonadati</taxon>
        <taxon>Pseudomonadota</taxon>
        <taxon>Gammaproteobacteria</taxon>
        <taxon>Oceanospirillales</taxon>
        <taxon>Halomonadaceae</taxon>
        <taxon>Kushneria</taxon>
    </lineage>
</organism>
<feature type="transmembrane region" description="Helical" evidence="10">
    <location>
        <begin position="74"/>
        <end position="96"/>
    </location>
</feature>
<evidence type="ECO:0000313" key="11">
    <source>
        <dbReference type="EMBL" id="RKR07406.1"/>
    </source>
</evidence>
<keyword evidence="3" id="KW-1003">Cell membrane</keyword>
<dbReference type="Proteomes" id="UP000281975">
    <property type="component" value="Unassembled WGS sequence"/>
</dbReference>
<dbReference type="AlphaFoldDB" id="A0A420X0M8"/>
<keyword evidence="7 10" id="KW-1133">Transmembrane helix</keyword>
<evidence type="ECO:0000256" key="8">
    <source>
        <dbReference type="ARBA" id="ARBA00023136"/>
    </source>
</evidence>
<keyword evidence="5 10" id="KW-0812">Transmembrane</keyword>
<evidence type="ECO:0000256" key="2">
    <source>
        <dbReference type="ARBA" id="ARBA00022448"/>
    </source>
</evidence>
<comment type="caution">
    <text evidence="11">The sequence shown here is derived from an EMBL/GenBank/DDBJ whole genome shotgun (WGS) entry which is preliminary data.</text>
</comment>
<dbReference type="InterPro" id="IPR004684">
    <property type="entry name" value="2keto-3dGluconate_permease"/>
</dbReference>
<keyword evidence="2" id="KW-0813">Transport</keyword>
<evidence type="ECO:0000256" key="10">
    <source>
        <dbReference type="SAM" id="Phobius"/>
    </source>
</evidence>
<accession>A0A420X0M8</accession>
<comment type="similarity">
    <text evidence="1">Belongs to the KdgT transporter family.</text>
</comment>
<evidence type="ECO:0000313" key="12">
    <source>
        <dbReference type="Proteomes" id="UP000281975"/>
    </source>
</evidence>
<keyword evidence="6" id="KW-0769">Symport</keyword>
<reference evidence="11 12" key="1">
    <citation type="submission" date="2018-10" db="EMBL/GenBank/DDBJ databases">
        <title>Genomic Encyclopedia of Type Strains, Phase IV (KMG-IV): sequencing the most valuable type-strain genomes for metagenomic binning, comparative biology and taxonomic classification.</title>
        <authorList>
            <person name="Goeker M."/>
        </authorList>
    </citation>
    <scope>NUCLEOTIDE SEQUENCE [LARGE SCALE GENOMIC DNA]</scope>
    <source>
        <strain evidence="11 12">DSM 23229</strain>
    </source>
</reference>
<keyword evidence="8 10" id="KW-0472">Membrane</keyword>
<name>A0A420X0M8_9GAMM</name>
<dbReference type="Pfam" id="PF03812">
    <property type="entry name" value="KdgT"/>
    <property type="match status" value="1"/>
</dbReference>
<feature type="compositionally biased region" description="Polar residues" evidence="9">
    <location>
        <begin position="333"/>
        <end position="345"/>
    </location>
</feature>
<feature type="transmembrane region" description="Helical" evidence="10">
    <location>
        <begin position="290"/>
        <end position="313"/>
    </location>
</feature>
<feature type="transmembrane region" description="Helical" evidence="10">
    <location>
        <begin position="41"/>
        <end position="62"/>
    </location>
</feature>
<evidence type="ECO:0000256" key="4">
    <source>
        <dbReference type="ARBA" id="ARBA00022597"/>
    </source>
</evidence>
<feature type="transmembrane region" description="Helical" evidence="10">
    <location>
        <begin position="221"/>
        <end position="243"/>
    </location>
</feature>
<feature type="transmembrane region" description="Helical" evidence="10">
    <location>
        <begin position="196"/>
        <end position="215"/>
    </location>
</feature>
<keyword evidence="12" id="KW-1185">Reference proteome</keyword>
<evidence type="ECO:0000256" key="9">
    <source>
        <dbReference type="SAM" id="MobiDB-lite"/>
    </source>
</evidence>
<evidence type="ECO:0000256" key="6">
    <source>
        <dbReference type="ARBA" id="ARBA00022847"/>
    </source>
</evidence>
<dbReference type="OrthoDB" id="3185611at2"/>